<evidence type="ECO:0000259" key="9">
    <source>
        <dbReference type="PROSITE" id="PS51384"/>
    </source>
</evidence>
<organism evidence="10 11">
    <name type="scientific">Pseudolysinimonas yzui</name>
    <dbReference type="NCBI Taxonomy" id="2708254"/>
    <lineage>
        <taxon>Bacteria</taxon>
        <taxon>Bacillati</taxon>
        <taxon>Actinomycetota</taxon>
        <taxon>Actinomycetes</taxon>
        <taxon>Micrococcales</taxon>
        <taxon>Microbacteriaceae</taxon>
        <taxon>Pseudolysinimonas</taxon>
    </lineage>
</organism>
<dbReference type="Gene3D" id="3.10.20.30">
    <property type="match status" value="1"/>
</dbReference>
<dbReference type="SUPFAM" id="SSF52343">
    <property type="entry name" value="Ferredoxin reductase-like, C-terminal NADP-linked domain"/>
    <property type="match status" value="1"/>
</dbReference>
<dbReference type="InterPro" id="IPR050415">
    <property type="entry name" value="MRET"/>
</dbReference>
<dbReference type="InterPro" id="IPR017927">
    <property type="entry name" value="FAD-bd_FR_type"/>
</dbReference>
<sequence length="318" mass="33811">MSRLRGAAFTPVVVSREAVGDVVVLELAPLEGRRLPGWRPGAHLDVVIPPSAVPGGLTRQYSLIGDPAAPTWRIAVLREAESGGGSTWLHGVREGDTLQVGGPHNHFEFRAGPAPVLFLAGGVGITPISAMAHAAAATGRDYAVHYAGRAGNMALVDDLRALHGERLHLYRDGVRLDLPGVLGAAAPGTAVYACGPARLLDEAEAEASRAGLEFHAERFVAVPLRAPVWPEPFEVELQFSGLTLEVPPEKSILEVVEEHGVLVPWSCSEGTCGTCETPVAEGEIDHRDSILTAQERARMDTMFICVSRAACPRLVLEL</sequence>
<keyword evidence="4" id="KW-0479">Metal-binding</keyword>
<dbReference type="CDD" id="cd06185">
    <property type="entry name" value="PDR_like"/>
    <property type="match status" value="1"/>
</dbReference>
<keyword evidence="2" id="KW-0285">Flavoprotein</keyword>
<keyword evidence="7" id="KW-0411">Iron-sulfur</keyword>
<evidence type="ECO:0000256" key="4">
    <source>
        <dbReference type="ARBA" id="ARBA00022723"/>
    </source>
</evidence>
<feature type="domain" description="FAD-binding FR-type" evidence="9">
    <location>
        <begin position="4"/>
        <end position="110"/>
    </location>
</feature>
<comment type="caution">
    <text evidence="10">The sequence shown here is derived from an EMBL/GenBank/DDBJ whole genome shotgun (WGS) entry which is preliminary data.</text>
</comment>
<dbReference type="GO" id="GO:0016491">
    <property type="term" value="F:oxidoreductase activity"/>
    <property type="evidence" value="ECO:0007669"/>
    <property type="project" value="UniProtKB-KW"/>
</dbReference>
<dbReference type="InterPro" id="IPR017938">
    <property type="entry name" value="Riboflavin_synthase-like_b-brl"/>
</dbReference>
<evidence type="ECO:0000256" key="2">
    <source>
        <dbReference type="ARBA" id="ARBA00022630"/>
    </source>
</evidence>
<dbReference type="Gene3D" id="3.40.50.80">
    <property type="entry name" value="Nucleotide-binding domain of ferredoxin-NADP reductase (FNR) module"/>
    <property type="match status" value="1"/>
</dbReference>
<evidence type="ECO:0000259" key="8">
    <source>
        <dbReference type="PROSITE" id="PS51085"/>
    </source>
</evidence>
<dbReference type="InterPro" id="IPR039261">
    <property type="entry name" value="FNR_nucleotide-bd"/>
</dbReference>
<keyword evidence="11" id="KW-1185">Reference proteome</keyword>
<dbReference type="RefSeq" id="WP_191281517.1">
    <property type="nucleotide sequence ID" value="NZ_BNAI01000001.1"/>
</dbReference>
<gene>
    <name evidence="10" type="ORF">GCM10011600_01900</name>
</gene>
<comment type="cofactor">
    <cofactor evidence="1">
        <name>FAD</name>
        <dbReference type="ChEBI" id="CHEBI:57692"/>
    </cofactor>
</comment>
<evidence type="ECO:0000313" key="10">
    <source>
        <dbReference type="EMBL" id="GHF05058.1"/>
    </source>
</evidence>
<feature type="domain" description="2Fe-2S ferredoxin-type" evidence="8">
    <location>
        <begin position="233"/>
        <end position="318"/>
    </location>
</feature>
<dbReference type="PRINTS" id="PR00409">
    <property type="entry name" value="PHDIOXRDTASE"/>
</dbReference>
<evidence type="ECO:0000256" key="1">
    <source>
        <dbReference type="ARBA" id="ARBA00001974"/>
    </source>
</evidence>
<proteinExistence type="predicted"/>
<dbReference type="InterPro" id="IPR006058">
    <property type="entry name" value="2Fe2S_fd_BS"/>
</dbReference>
<reference evidence="10" key="1">
    <citation type="journal article" date="2014" name="Int. J. Syst. Evol. Microbiol.">
        <title>Complete genome sequence of Corynebacterium casei LMG S-19264T (=DSM 44701T), isolated from a smear-ripened cheese.</title>
        <authorList>
            <consortium name="US DOE Joint Genome Institute (JGI-PGF)"/>
            <person name="Walter F."/>
            <person name="Albersmeier A."/>
            <person name="Kalinowski J."/>
            <person name="Ruckert C."/>
        </authorList>
    </citation>
    <scope>NUCLEOTIDE SEQUENCE</scope>
    <source>
        <strain evidence="10">CGMCC 1.16548</strain>
    </source>
</reference>
<keyword evidence="6" id="KW-0408">Iron</keyword>
<keyword evidence="5" id="KW-0560">Oxidoreductase</keyword>
<dbReference type="PANTHER" id="PTHR47354">
    <property type="entry name" value="NADH OXIDOREDUCTASE HCR"/>
    <property type="match status" value="1"/>
</dbReference>
<dbReference type="EMBL" id="BNAI01000001">
    <property type="protein sequence ID" value="GHF05058.1"/>
    <property type="molecule type" value="Genomic_DNA"/>
</dbReference>
<reference evidence="10" key="2">
    <citation type="submission" date="2020-09" db="EMBL/GenBank/DDBJ databases">
        <authorList>
            <person name="Sun Q."/>
            <person name="Zhou Y."/>
        </authorList>
    </citation>
    <scope>NUCLEOTIDE SEQUENCE</scope>
    <source>
        <strain evidence="10">CGMCC 1.16548</strain>
    </source>
</reference>
<dbReference type="InterPro" id="IPR012675">
    <property type="entry name" value="Beta-grasp_dom_sf"/>
</dbReference>
<dbReference type="PANTHER" id="PTHR47354:SF1">
    <property type="entry name" value="CARNITINE MONOOXYGENASE REDUCTASE SUBUNIT"/>
    <property type="match status" value="1"/>
</dbReference>
<dbReference type="SUPFAM" id="SSF63380">
    <property type="entry name" value="Riboflavin synthase domain-like"/>
    <property type="match status" value="1"/>
</dbReference>
<name>A0A8J3DU76_9MICO</name>
<dbReference type="PROSITE" id="PS51384">
    <property type="entry name" value="FAD_FR"/>
    <property type="match status" value="1"/>
</dbReference>
<evidence type="ECO:0000256" key="3">
    <source>
        <dbReference type="ARBA" id="ARBA00022714"/>
    </source>
</evidence>
<dbReference type="AlphaFoldDB" id="A0A8J3DU76"/>
<accession>A0A8J3DU76</accession>
<evidence type="ECO:0000313" key="11">
    <source>
        <dbReference type="Proteomes" id="UP000617531"/>
    </source>
</evidence>
<dbReference type="Pfam" id="PF00111">
    <property type="entry name" value="Fer2"/>
    <property type="match status" value="1"/>
</dbReference>
<dbReference type="GO" id="GO:0046872">
    <property type="term" value="F:metal ion binding"/>
    <property type="evidence" value="ECO:0007669"/>
    <property type="project" value="UniProtKB-KW"/>
</dbReference>
<dbReference type="PROSITE" id="PS51085">
    <property type="entry name" value="2FE2S_FER_2"/>
    <property type="match status" value="1"/>
</dbReference>
<dbReference type="InterPro" id="IPR036010">
    <property type="entry name" value="2Fe-2S_ferredoxin-like_sf"/>
</dbReference>
<dbReference type="GO" id="GO:0051537">
    <property type="term" value="F:2 iron, 2 sulfur cluster binding"/>
    <property type="evidence" value="ECO:0007669"/>
    <property type="project" value="UniProtKB-KW"/>
</dbReference>
<dbReference type="CDD" id="cd00207">
    <property type="entry name" value="fer2"/>
    <property type="match status" value="1"/>
</dbReference>
<dbReference type="Proteomes" id="UP000617531">
    <property type="component" value="Unassembled WGS sequence"/>
</dbReference>
<evidence type="ECO:0000256" key="7">
    <source>
        <dbReference type="ARBA" id="ARBA00023014"/>
    </source>
</evidence>
<evidence type="ECO:0000256" key="5">
    <source>
        <dbReference type="ARBA" id="ARBA00023002"/>
    </source>
</evidence>
<evidence type="ECO:0000256" key="6">
    <source>
        <dbReference type="ARBA" id="ARBA00023004"/>
    </source>
</evidence>
<dbReference type="Gene3D" id="2.40.30.10">
    <property type="entry name" value="Translation factors"/>
    <property type="match status" value="1"/>
</dbReference>
<dbReference type="PROSITE" id="PS00197">
    <property type="entry name" value="2FE2S_FER_1"/>
    <property type="match status" value="1"/>
</dbReference>
<protein>
    <submittedName>
        <fullName evidence="10">Ferredoxin</fullName>
    </submittedName>
</protein>
<dbReference type="SUPFAM" id="SSF54292">
    <property type="entry name" value="2Fe-2S ferredoxin-like"/>
    <property type="match status" value="1"/>
</dbReference>
<keyword evidence="3" id="KW-0001">2Fe-2S</keyword>
<dbReference type="InterPro" id="IPR001041">
    <property type="entry name" value="2Fe-2S_ferredoxin-type"/>
</dbReference>